<accession>A4JMI4</accession>
<proteinExistence type="predicted"/>
<evidence type="ECO:0000313" key="1">
    <source>
        <dbReference type="EMBL" id="ABO57487.1"/>
    </source>
</evidence>
<dbReference type="EMBL" id="CP000615">
    <property type="protein sequence ID" value="ABO57487.1"/>
    <property type="molecule type" value="Genomic_DNA"/>
</dbReference>
<dbReference type="HOGENOM" id="CLU_2116446_0_0_4"/>
<protein>
    <submittedName>
        <fullName evidence="1">Uncharacterized protein</fullName>
    </submittedName>
</protein>
<evidence type="ECO:0000313" key="2">
    <source>
        <dbReference type="Proteomes" id="UP000002287"/>
    </source>
</evidence>
<dbReference type="KEGG" id="bvi:Bcep1808_4524"/>
<organism evidence="1 2">
    <name type="scientific">Burkholderia vietnamiensis (strain G4 / LMG 22486)</name>
    <name type="common">Burkholderia cepacia (strain R1808)</name>
    <dbReference type="NCBI Taxonomy" id="269482"/>
    <lineage>
        <taxon>Bacteria</taxon>
        <taxon>Pseudomonadati</taxon>
        <taxon>Pseudomonadota</taxon>
        <taxon>Betaproteobacteria</taxon>
        <taxon>Burkholderiales</taxon>
        <taxon>Burkholderiaceae</taxon>
        <taxon>Burkholderia</taxon>
        <taxon>Burkholderia cepacia complex</taxon>
    </lineage>
</organism>
<sequence length="114" mass="12788">MESLFDAMSANYGTRFADLWRGTDIAKVKRHWGNELAKLSREQLKAGVENLSTLAKVPTVPEFLAHCRQMRFDLAAMQRPKLSDQRVCSPEVVASNMARIRDIVGGLASRKVAR</sequence>
<reference evidence="2" key="1">
    <citation type="submission" date="2007-03" db="EMBL/GenBank/DDBJ databases">
        <title>Complete sequence of chromosome 2 of Burkholderia vietnamiensis G4.</title>
        <authorList>
            <consortium name="US DOE Joint Genome Institute"/>
            <person name="Copeland A."/>
            <person name="Lucas S."/>
            <person name="Lapidus A."/>
            <person name="Barry K."/>
            <person name="Detter J.C."/>
            <person name="Glavina del Rio T."/>
            <person name="Hammon N."/>
            <person name="Israni S."/>
            <person name="Dalin E."/>
            <person name="Tice H."/>
            <person name="Pitluck S."/>
            <person name="Chain P."/>
            <person name="Malfatti S."/>
            <person name="Shin M."/>
            <person name="Vergez L."/>
            <person name="Schmutz J."/>
            <person name="Larimer F."/>
            <person name="Land M."/>
            <person name="Hauser L."/>
            <person name="Kyrpides N."/>
            <person name="Tiedje J."/>
            <person name="Richardson P."/>
        </authorList>
    </citation>
    <scope>NUCLEOTIDE SEQUENCE [LARGE SCALE GENOMIC DNA]</scope>
    <source>
        <strain evidence="2">G4 / LMG 22486</strain>
    </source>
</reference>
<dbReference type="AlphaFoldDB" id="A4JMI4"/>
<dbReference type="Proteomes" id="UP000002287">
    <property type="component" value="Chromosome 2"/>
</dbReference>
<name>A4JMI4_BURVG</name>
<gene>
    <name evidence="1" type="ordered locus">Bcep1808_4524</name>
</gene>